<comment type="caution">
    <text evidence="1">The sequence shown here is derived from an EMBL/GenBank/DDBJ whole genome shotgun (WGS) entry which is preliminary data.</text>
</comment>
<sequence length="177" mass="19231">MTNSATSIPDRSARLGEAIVRAHLARVTQDDTPQTRAERGWMLAQVDPQAADRAARGDGVSVITDAVTHILHLADGWYVPESVLIWAFGAHWAQDLPAEWPDAAYGGQEPRGPRRFPSPVADVRDRDALAGAVADLYAAAADRFDAAAEEVADAAEEKFWDEAQAARFDAVRRARTI</sequence>
<organism evidence="1 2">
    <name type="scientific">Streptomyces lavendulocolor</name>
    <dbReference type="NCBI Taxonomy" id="67316"/>
    <lineage>
        <taxon>Bacteria</taxon>
        <taxon>Bacillati</taxon>
        <taxon>Actinomycetota</taxon>
        <taxon>Actinomycetes</taxon>
        <taxon>Kitasatosporales</taxon>
        <taxon>Streptomycetaceae</taxon>
        <taxon>Streptomyces</taxon>
    </lineage>
</organism>
<evidence type="ECO:0000313" key="2">
    <source>
        <dbReference type="Proteomes" id="UP001550378"/>
    </source>
</evidence>
<dbReference type="EMBL" id="JBEXZR010000076">
    <property type="protein sequence ID" value="MEU0712662.1"/>
    <property type="molecule type" value="Genomic_DNA"/>
</dbReference>
<evidence type="ECO:0000313" key="1">
    <source>
        <dbReference type="EMBL" id="MEU0712662.1"/>
    </source>
</evidence>
<gene>
    <name evidence="1" type="ORF">ABZ508_35465</name>
</gene>
<proteinExistence type="predicted"/>
<dbReference type="Proteomes" id="UP001550378">
    <property type="component" value="Unassembled WGS sequence"/>
</dbReference>
<keyword evidence="2" id="KW-1185">Reference proteome</keyword>
<dbReference type="RefSeq" id="WP_359659678.1">
    <property type="nucleotide sequence ID" value="NZ_JBEXZP010000673.1"/>
</dbReference>
<protein>
    <submittedName>
        <fullName evidence="1">Uncharacterized protein</fullName>
    </submittedName>
</protein>
<accession>A0ABV2WH55</accession>
<reference evidence="1 2" key="1">
    <citation type="submission" date="2024-06" db="EMBL/GenBank/DDBJ databases">
        <title>The Natural Products Discovery Center: Release of the First 8490 Sequenced Strains for Exploring Actinobacteria Biosynthetic Diversity.</title>
        <authorList>
            <person name="Kalkreuter E."/>
            <person name="Kautsar S.A."/>
            <person name="Yang D."/>
            <person name="Bader C.D."/>
            <person name="Teijaro C.N."/>
            <person name="Fluegel L."/>
            <person name="Davis C.M."/>
            <person name="Simpson J.R."/>
            <person name="Lauterbach L."/>
            <person name="Steele A.D."/>
            <person name="Gui C."/>
            <person name="Meng S."/>
            <person name="Li G."/>
            <person name="Viehrig K."/>
            <person name="Ye F."/>
            <person name="Su P."/>
            <person name="Kiefer A.F."/>
            <person name="Nichols A."/>
            <person name="Cepeda A.J."/>
            <person name="Yan W."/>
            <person name="Fan B."/>
            <person name="Jiang Y."/>
            <person name="Adhikari A."/>
            <person name="Zheng C.-J."/>
            <person name="Schuster L."/>
            <person name="Cowan T.M."/>
            <person name="Smanski M.J."/>
            <person name="Chevrette M.G."/>
            <person name="De Carvalho L.P.S."/>
            <person name="Shen B."/>
        </authorList>
    </citation>
    <scope>NUCLEOTIDE SEQUENCE [LARGE SCALE GENOMIC DNA]</scope>
    <source>
        <strain evidence="1 2">NPDC006337</strain>
    </source>
</reference>
<name>A0ABV2WH55_9ACTN</name>